<sequence length="436" mass="49707">MNFLLCCSLLTLLVFFYYIEGKDYLAPSILLCFFFFVSSLDLLLNTNDWGNISLKTYVIIIISMIVFYVCSLLFSSRKYIRFFNKKKIKFKLIPIPTFIIIATIIAQVFLLLLVIKGVKEVTGQRNLFAAISSYADTKIIGSVQQLSRISSNSYYINNYIGYGMGFIGINNFIVRKKIDIFILISFLISVISGMMQGSRGLSLYLLVSMVIIFLIQNRFASGKRSLNPKYLISALAIGVIGAIIFGAIGRGLGRSSATTMNTFEYLSHYLGAPLINLNSFVNHQLIVQSTSWGLYTFVAQINWVSSQSIIPYLPFNVVNGQVTGNVYTMIFPYLIDFGIIGVIICTAIMSLIVNFTYKLIYIKTYELYNNNSNERIPFFWRAAGYSFFSYSIIFGFFSNKFYESITTNIIKYIIIIFIFYLISKHFMDRNKSSITF</sequence>
<dbReference type="RefSeq" id="WP_153495629.1">
    <property type="nucleotide sequence ID" value="NZ_CBCRWP010000012.1"/>
</dbReference>
<comment type="caution">
    <text evidence="2">The sequence shown here is derived from an EMBL/GenBank/DDBJ whole genome shotgun (WGS) entry which is preliminary data.</text>
</comment>
<feature type="transmembrane region" description="Helical" evidence="1">
    <location>
        <begin position="56"/>
        <end position="75"/>
    </location>
</feature>
<dbReference type="NCBIfam" id="TIGR04370">
    <property type="entry name" value="glyco_rpt_poly"/>
    <property type="match status" value="1"/>
</dbReference>
<proteinExistence type="predicted"/>
<evidence type="ECO:0000313" key="3">
    <source>
        <dbReference type="Proteomes" id="UP000439550"/>
    </source>
</evidence>
<feature type="transmembrane region" description="Helical" evidence="1">
    <location>
        <begin position="26"/>
        <end position="44"/>
    </location>
</feature>
<protein>
    <submittedName>
        <fullName evidence="2">Oligosaccharide repeat unit polymerase</fullName>
    </submittedName>
</protein>
<keyword evidence="1" id="KW-0472">Membrane</keyword>
<feature type="transmembrane region" description="Helical" evidence="1">
    <location>
        <begin position="330"/>
        <end position="357"/>
    </location>
</feature>
<keyword evidence="3" id="KW-1185">Reference proteome</keyword>
<dbReference type="AlphaFoldDB" id="A0A7X2D112"/>
<keyword evidence="1" id="KW-1133">Transmembrane helix</keyword>
<feature type="transmembrane region" description="Helical" evidence="1">
    <location>
        <begin position="378"/>
        <end position="397"/>
    </location>
</feature>
<feature type="transmembrane region" description="Helical" evidence="1">
    <location>
        <begin position="409"/>
        <end position="427"/>
    </location>
</feature>
<gene>
    <name evidence="2" type="ORF">GHI93_03440</name>
</gene>
<accession>A0A7X2D112</accession>
<feature type="transmembrane region" description="Helical" evidence="1">
    <location>
        <begin position="201"/>
        <end position="219"/>
    </location>
</feature>
<dbReference type="OrthoDB" id="2083423at2"/>
<reference evidence="2 3" key="1">
    <citation type="submission" date="2019-10" db="EMBL/GenBank/DDBJ databases">
        <authorList>
            <person name="Dong K."/>
        </authorList>
    </citation>
    <scope>NUCLEOTIDE SEQUENCE [LARGE SCALE GENOMIC DNA]</scope>
    <source>
        <strain evidence="2 3">DSM 28960</strain>
    </source>
</reference>
<dbReference type="Proteomes" id="UP000439550">
    <property type="component" value="Unassembled WGS sequence"/>
</dbReference>
<feature type="transmembrane region" description="Helical" evidence="1">
    <location>
        <begin position="95"/>
        <end position="115"/>
    </location>
</feature>
<evidence type="ECO:0000313" key="2">
    <source>
        <dbReference type="EMBL" id="MQW39007.1"/>
    </source>
</evidence>
<feature type="transmembrane region" description="Helical" evidence="1">
    <location>
        <begin position="231"/>
        <end position="252"/>
    </location>
</feature>
<feature type="transmembrane region" description="Helical" evidence="1">
    <location>
        <begin position="178"/>
        <end position="195"/>
    </location>
</feature>
<organism evidence="2 3">
    <name type="scientific">Lactococcus hircilactis</name>
    <dbReference type="NCBI Taxonomy" id="1494462"/>
    <lineage>
        <taxon>Bacteria</taxon>
        <taxon>Bacillati</taxon>
        <taxon>Bacillota</taxon>
        <taxon>Bacilli</taxon>
        <taxon>Lactobacillales</taxon>
        <taxon>Streptococcaceae</taxon>
        <taxon>Lactococcus</taxon>
    </lineage>
</organism>
<evidence type="ECO:0000256" key="1">
    <source>
        <dbReference type="SAM" id="Phobius"/>
    </source>
</evidence>
<name>A0A7X2D112_9LACT</name>
<keyword evidence="1" id="KW-0812">Transmembrane</keyword>
<dbReference type="EMBL" id="WITJ01000004">
    <property type="protein sequence ID" value="MQW39007.1"/>
    <property type="molecule type" value="Genomic_DNA"/>
</dbReference>